<dbReference type="SUPFAM" id="SSF51182">
    <property type="entry name" value="RmlC-like cupins"/>
    <property type="match status" value="1"/>
</dbReference>
<dbReference type="Gene3D" id="2.60.120.10">
    <property type="entry name" value="Jelly Rolls"/>
    <property type="match status" value="1"/>
</dbReference>
<dbReference type="EMBL" id="JAEHOH010000024">
    <property type="protein sequence ID" value="MBK0420272.1"/>
    <property type="molecule type" value="Genomic_DNA"/>
</dbReference>
<gene>
    <name evidence="2" type="ORF">JD276_14655</name>
</gene>
<dbReference type="InterPro" id="IPR013096">
    <property type="entry name" value="Cupin_2"/>
</dbReference>
<reference evidence="2" key="1">
    <citation type="submission" date="2020-12" db="EMBL/GenBank/DDBJ databases">
        <title>Leucobacter sp. CAS1, isolated from Chromium sludge.</title>
        <authorList>
            <person name="Xu Z."/>
        </authorList>
    </citation>
    <scope>NUCLEOTIDE SEQUENCE</scope>
    <source>
        <strain evidence="2">CSA1</strain>
    </source>
</reference>
<feature type="domain" description="Cupin type-2" evidence="1">
    <location>
        <begin position="31"/>
        <end position="90"/>
    </location>
</feature>
<keyword evidence="3" id="KW-1185">Reference proteome</keyword>
<protein>
    <submittedName>
        <fullName evidence="2">Cupin domain-containing protein</fullName>
    </submittedName>
</protein>
<dbReference type="RefSeq" id="WP_200116410.1">
    <property type="nucleotide sequence ID" value="NZ_JAEHOH010000024.1"/>
</dbReference>
<sequence length="108" mass="11674">MHQFQSTSGALREVEYSEVLRVPAMSVGTYYLPVGAIDPQGPHTEDEIYVILEGRGILRTESGDGLAVPGAALFVPAGERHSFTAITESLFMYVIFSPAEGTNARAEK</sequence>
<dbReference type="AlphaFoldDB" id="A0A934UWU5"/>
<proteinExistence type="predicted"/>
<evidence type="ECO:0000313" key="2">
    <source>
        <dbReference type="EMBL" id="MBK0420272.1"/>
    </source>
</evidence>
<dbReference type="Proteomes" id="UP000608530">
    <property type="component" value="Unassembled WGS sequence"/>
</dbReference>
<accession>A0A934UWU5</accession>
<organism evidence="2 3">
    <name type="scientific">Leucobacter chromiisoli</name>
    <dbReference type="NCBI Taxonomy" id="2796471"/>
    <lineage>
        <taxon>Bacteria</taxon>
        <taxon>Bacillati</taxon>
        <taxon>Actinomycetota</taxon>
        <taxon>Actinomycetes</taxon>
        <taxon>Micrococcales</taxon>
        <taxon>Microbacteriaceae</taxon>
        <taxon>Leucobacter</taxon>
    </lineage>
</organism>
<evidence type="ECO:0000259" key="1">
    <source>
        <dbReference type="Pfam" id="PF07883"/>
    </source>
</evidence>
<evidence type="ECO:0000313" key="3">
    <source>
        <dbReference type="Proteomes" id="UP000608530"/>
    </source>
</evidence>
<name>A0A934UWU5_9MICO</name>
<dbReference type="InterPro" id="IPR011051">
    <property type="entry name" value="RmlC_Cupin_sf"/>
</dbReference>
<comment type="caution">
    <text evidence="2">The sequence shown here is derived from an EMBL/GenBank/DDBJ whole genome shotgun (WGS) entry which is preliminary data.</text>
</comment>
<dbReference type="InterPro" id="IPR014710">
    <property type="entry name" value="RmlC-like_jellyroll"/>
</dbReference>
<dbReference type="Pfam" id="PF07883">
    <property type="entry name" value="Cupin_2"/>
    <property type="match status" value="1"/>
</dbReference>